<dbReference type="PROSITE" id="PS51420">
    <property type="entry name" value="RHO"/>
    <property type="match status" value="1"/>
</dbReference>
<keyword evidence="4" id="KW-0449">Lipoprotein</keyword>
<dbReference type="PANTHER" id="PTHR47977">
    <property type="entry name" value="RAS-RELATED PROTEIN RAB"/>
    <property type="match status" value="1"/>
</dbReference>
<evidence type="ECO:0000256" key="5">
    <source>
        <dbReference type="ARBA" id="ARBA00023289"/>
    </source>
</evidence>
<evidence type="ECO:0000256" key="2">
    <source>
        <dbReference type="ARBA" id="ARBA00022741"/>
    </source>
</evidence>
<dbReference type="Proteomes" id="UP000823405">
    <property type="component" value="Unassembled WGS sequence"/>
</dbReference>
<dbReference type="InterPro" id="IPR001806">
    <property type="entry name" value="Small_GTPase"/>
</dbReference>
<evidence type="ECO:0000313" key="7">
    <source>
        <dbReference type="Proteomes" id="UP000823405"/>
    </source>
</evidence>
<dbReference type="InterPro" id="IPR057289">
    <property type="entry name" value="Rab1/Ypt1"/>
</dbReference>
<dbReference type="InterPro" id="IPR005225">
    <property type="entry name" value="Small_GTP-bd"/>
</dbReference>
<name>A0A9P6QYG7_9FUNG</name>
<dbReference type="SMART" id="SM00176">
    <property type="entry name" value="RAN"/>
    <property type="match status" value="1"/>
</dbReference>
<accession>A0A9P6QYG7</accession>
<evidence type="ECO:0000313" key="6">
    <source>
        <dbReference type="EMBL" id="KAG0304023.1"/>
    </source>
</evidence>
<evidence type="ECO:0000256" key="3">
    <source>
        <dbReference type="ARBA" id="ARBA00023134"/>
    </source>
</evidence>
<dbReference type="SMART" id="SM00174">
    <property type="entry name" value="RHO"/>
    <property type="match status" value="1"/>
</dbReference>
<dbReference type="InterPro" id="IPR050227">
    <property type="entry name" value="Rab"/>
</dbReference>
<dbReference type="EMBL" id="JAAAIN010001344">
    <property type="protein sequence ID" value="KAG0304023.1"/>
    <property type="molecule type" value="Genomic_DNA"/>
</dbReference>
<reference evidence="6" key="1">
    <citation type="journal article" date="2020" name="Fungal Divers.">
        <title>Resolving the Mortierellaceae phylogeny through synthesis of multi-gene phylogenetics and phylogenomics.</title>
        <authorList>
            <person name="Vandepol N."/>
            <person name="Liber J."/>
            <person name="Desiro A."/>
            <person name="Na H."/>
            <person name="Kennedy M."/>
            <person name="Barry K."/>
            <person name="Grigoriev I.V."/>
            <person name="Miller A.N."/>
            <person name="O'Donnell K."/>
            <person name="Stajich J.E."/>
            <person name="Bonito G."/>
        </authorList>
    </citation>
    <scope>NUCLEOTIDE SEQUENCE</scope>
    <source>
        <strain evidence="6">NVP60</strain>
    </source>
</reference>
<comment type="similarity">
    <text evidence="1">Belongs to the small GTPase superfamily. Rab family.</text>
</comment>
<dbReference type="SMART" id="SM00173">
    <property type="entry name" value="RAS"/>
    <property type="match status" value="1"/>
</dbReference>
<protein>
    <submittedName>
        <fullName evidence="6">GTP-binding protein of the rab</fullName>
    </submittedName>
</protein>
<keyword evidence="7" id="KW-1185">Reference proteome</keyword>
<evidence type="ECO:0000256" key="1">
    <source>
        <dbReference type="ARBA" id="ARBA00006270"/>
    </source>
</evidence>
<dbReference type="PROSITE" id="PS51421">
    <property type="entry name" value="RAS"/>
    <property type="match status" value="1"/>
</dbReference>
<organism evidence="6 7">
    <name type="scientific">Linnemannia gamsii</name>
    <dbReference type="NCBI Taxonomy" id="64522"/>
    <lineage>
        <taxon>Eukaryota</taxon>
        <taxon>Fungi</taxon>
        <taxon>Fungi incertae sedis</taxon>
        <taxon>Mucoromycota</taxon>
        <taxon>Mortierellomycotina</taxon>
        <taxon>Mortierellomycetes</taxon>
        <taxon>Mortierellales</taxon>
        <taxon>Mortierellaceae</taxon>
        <taxon>Linnemannia</taxon>
    </lineage>
</organism>
<dbReference type="SUPFAM" id="SSF52540">
    <property type="entry name" value="P-loop containing nucleoside triphosphate hydrolases"/>
    <property type="match status" value="1"/>
</dbReference>
<dbReference type="InterPro" id="IPR027417">
    <property type="entry name" value="P-loop_NTPase"/>
</dbReference>
<dbReference type="PROSITE" id="PS51417">
    <property type="entry name" value="ARF"/>
    <property type="match status" value="1"/>
</dbReference>
<dbReference type="OrthoDB" id="9989112at2759"/>
<keyword evidence="2" id="KW-0547">Nucleotide-binding</keyword>
<dbReference type="Pfam" id="PF00071">
    <property type="entry name" value="Ras"/>
    <property type="match status" value="1"/>
</dbReference>
<dbReference type="GO" id="GO:0003924">
    <property type="term" value="F:GTPase activity"/>
    <property type="evidence" value="ECO:0007669"/>
    <property type="project" value="InterPro"/>
</dbReference>
<evidence type="ECO:0000256" key="4">
    <source>
        <dbReference type="ARBA" id="ARBA00023288"/>
    </source>
</evidence>
<keyword evidence="5" id="KW-0636">Prenylation</keyword>
<dbReference type="NCBIfam" id="TIGR00231">
    <property type="entry name" value="small_GTP"/>
    <property type="match status" value="1"/>
</dbReference>
<dbReference type="PRINTS" id="PR00449">
    <property type="entry name" value="RASTRNSFRMNG"/>
</dbReference>
<sequence length="192" mass="21205">MNPEYDYLFKLLLIGDSGVGKSCLLLRFADDTYTESYISTIGVDFKIRTIELEGKTVKLQIWDTAGQERFRTITSSYYRGAHGIIVVYDVTDQDTFANVKQWLAEIDRYASEGVNKLLVGNKSDLTNKKVVEYTVAKEFADQLTNVEQAFMTMAKQIKDRMGAATVSPAGASKNIKVGSGQQLPAQSSGGCC</sequence>
<dbReference type="SMART" id="SM00175">
    <property type="entry name" value="RAB"/>
    <property type="match status" value="1"/>
</dbReference>
<dbReference type="Gene3D" id="3.40.50.300">
    <property type="entry name" value="P-loop containing nucleotide triphosphate hydrolases"/>
    <property type="match status" value="1"/>
</dbReference>
<keyword evidence="3" id="KW-0342">GTP-binding</keyword>
<dbReference type="AlphaFoldDB" id="A0A9P6QYG7"/>
<dbReference type="PROSITE" id="PS51419">
    <property type="entry name" value="RAB"/>
    <property type="match status" value="1"/>
</dbReference>
<dbReference type="FunFam" id="3.40.50.300:FF:001447">
    <property type="entry name" value="Ras-related protein Rab-1B"/>
    <property type="match status" value="1"/>
</dbReference>
<dbReference type="GO" id="GO:0005525">
    <property type="term" value="F:GTP binding"/>
    <property type="evidence" value="ECO:0007669"/>
    <property type="project" value="UniProtKB-KW"/>
</dbReference>
<dbReference type="CDD" id="cd01869">
    <property type="entry name" value="Rab1_Ypt1"/>
    <property type="match status" value="1"/>
</dbReference>
<proteinExistence type="inferred from homology"/>
<gene>
    <name evidence="6" type="primary">YPT1_2</name>
    <name evidence="6" type="ORF">BGZ97_001650</name>
</gene>
<comment type="caution">
    <text evidence="6">The sequence shown here is derived from an EMBL/GenBank/DDBJ whole genome shotgun (WGS) entry which is preliminary data.</text>
</comment>